<dbReference type="PANTHER" id="PTHR37953:SF1">
    <property type="entry name" value="UPF0127 PROTEIN MJ1496"/>
    <property type="match status" value="1"/>
</dbReference>
<accession>A0A3B0UBF8</accession>
<organism evidence="1">
    <name type="scientific">hydrothermal vent metagenome</name>
    <dbReference type="NCBI Taxonomy" id="652676"/>
    <lineage>
        <taxon>unclassified sequences</taxon>
        <taxon>metagenomes</taxon>
        <taxon>ecological metagenomes</taxon>
    </lineage>
</organism>
<dbReference type="Gene3D" id="2.60.120.1140">
    <property type="entry name" value="Protein of unknown function DUF192"/>
    <property type="match status" value="1"/>
</dbReference>
<proteinExistence type="predicted"/>
<dbReference type="EMBL" id="UOEO01000209">
    <property type="protein sequence ID" value="VAW22687.1"/>
    <property type="molecule type" value="Genomic_DNA"/>
</dbReference>
<gene>
    <name evidence="1" type="ORF">MNBD_ALPHA12-78</name>
</gene>
<name>A0A3B0UBF8_9ZZZZ</name>
<sequence length="167" mass="18269">MITAFVSRPARAMTGNFWLIFKKAMMGAMALLLISLTAACADENTATIITANGPVSFKVELATTQSERARGLMFRQELAVDAGMLFDFGEEREVAFWMRNTFIPLDMIFIAADGTIKSIHPNARPQDSTAIPSQFPVRFVLEIPGGRAAAAGIRVGDRLEHPLVQKP</sequence>
<dbReference type="PANTHER" id="PTHR37953">
    <property type="entry name" value="UPF0127 PROTEIN MJ1496"/>
    <property type="match status" value="1"/>
</dbReference>
<dbReference type="InterPro" id="IPR038695">
    <property type="entry name" value="Saro_0823-like_sf"/>
</dbReference>
<evidence type="ECO:0000313" key="1">
    <source>
        <dbReference type="EMBL" id="VAW22687.1"/>
    </source>
</evidence>
<protein>
    <submittedName>
        <fullName evidence="1">FIG007785: exported protein</fullName>
    </submittedName>
</protein>
<dbReference type="InterPro" id="IPR003795">
    <property type="entry name" value="DUF192"/>
</dbReference>
<dbReference type="AlphaFoldDB" id="A0A3B0UBF8"/>
<dbReference type="Pfam" id="PF02643">
    <property type="entry name" value="DUF192"/>
    <property type="match status" value="1"/>
</dbReference>
<reference evidence="1" key="1">
    <citation type="submission" date="2018-06" db="EMBL/GenBank/DDBJ databases">
        <authorList>
            <person name="Zhirakovskaya E."/>
        </authorList>
    </citation>
    <scope>NUCLEOTIDE SEQUENCE</scope>
</reference>